<dbReference type="PANTHER" id="PTHR47506:SF1">
    <property type="entry name" value="HTH-TYPE TRANSCRIPTIONAL REGULATOR YJDC"/>
    <property type="match status" value="1"/>
</dbReference>
<dbReference type="STRING" id="568860.SAMN05421811_118119"/>
<evidence type="ECO:0000256" key="2">
    <source>
        <dbReference type="ARBA" id="ARBA00023125"/>
    </source>
</evidence>
<dbReference type="InterPro" id="IPR009057">
    <property type="entry name" value="Homeodomain-like_sf"/>
</dbReference>
<keyword evidence="7" id="KW-1185">Reference proteome</keyword>
<evidence type="ECO:0000313" key="7">
    <source>
        <dbReference type="Proteomes" id="UP000199361"/>
    </source>
</evidence>
<dbReference type="Gene3D" id="1.10.357.10">
    <property type="entry name" value="Tetracycline Repressor, domain 2"/>
    <property type="match status" value="1"/>
</dbReference>
<dbReference type="OrthoDB" id="5112469at2"/>
<dbReference type="Gene3D" id="1.10.10.60">
    <property type="entry name" value="Homeodomain-like"/>
    <property type="match status" value="1"/>
</dbReference>
<name>A0A1I0LLK7_9ACTN</name>
<dbReference type="EMBL" id="FOHX01000018">
    <property type="protein sequence ID" value="SEU40679.1"/>
    <property type="molecule type" value="Genomic_DNA"/>
</dbReference>
<protein>
    <submittedName>
        <fullName evidence="6">DNA-binding transcriptional regulator, AcrR family</fullName>
    </submittedName>
</protein>
<proteinExistence type="predicted"/>
<dbReference type="PROSITE" id="PS50977">
    <property type="entry name" value="HTH_TETR_2"/>
    <property type="match status" value="1"/>
</dbReference>
<dbReference type="RefSeq" id="WP_091091861.1">
    <property type="nucleotide sequence ID" value="NZ_FOHX01000018.1"/>
</dbReference>
<organism evidence="6 7">
    <name type="scientific">Nonomuraea wenchangensis</name>
    <dbReference type="NCBI Taxonomy" id="568860"/>
    <lineage>
        <taxon>Bacteria</taxon>
        <taxon>Bacillati</taxon>
        <taxon>Actinomycetota</taxon>
        <taxon>Actinomycetes</taxon>
        <taxon>Streptosporangiales</taxon>
        <taxon>Streptosporangiaceae</taxon>
        <taxon>Nonomuraea</taxon>
    </lineage>
</organism>
<evidence type="ECO:0000313" key="6">
    <source>
        <dbReference type="EMBL" id="SEU40679.1"/>
    </source>
</evidence>
<evidence type="ECO:0000259" key="5">
    <source>
        <dbReference type="PROSITE" id="PS50977"/>
    </source>
</evidence>
<evidence type="ECO:0000256" key="3">
    <source>
        <dbReference type="ARBA" id="ARBA00023163"/>
    </source>
</evidence>
<evidence type="ECO:0000256" key="1">
    <source>
        <dbReference type="ARBA" id="ARBA00023015"/>
    </source>
</evidence>
<accession>A0A1I0LLK7</accession>
<dbReference type="PRINTS" id="PR00455">
    <property type="entry name" value="HTHTETR"/>
</dbReference>
<sequence>MPPAFSAAEKTRITRLLLDNGLRLFTTQGLRKTSLEDLVAGTGIAKSTFYVFFDSKEALYLELMLAQMAEVKSRVIDGALRKEPDTRAGLRAFLHATLAELDGNPLYGRLMTHPEEMEAVVRKLDPERVTSAPDNPVTALAAFLTEHGDDLVGHDPEVIVGVLQAVLMMPLHRDRLARPDLYPEILDRLIDIVATGLTRPAQ</sequence>
<dbReference type="AlphaFoldDB" id="A0A1I0LLK7"/>
<keyword evidence="1" id="KW-0805">Transcription regulation</keyword>
<feature type="DNA-binding region" description="H-T-H motif" evidence="4">
    <location>
        <begin position="34"/>
        <end position="53"/>
    </location>
</feature>
<keyword evidence="3" id="KW-0804">Transcription</keyword>
<dbReference type="Pfam" id="PF00440">
    <property type="entry name" value="TetR_N"/>
    <property type="match status" value="1"/>
</dbReference>
<dbReference type="PANTHER" id="PTHR47506">
    <property type="entry name" value="TRANSCRIPTIONAL REGULATORY PROTEIN"/>
    <property type="match status" value="1"/>
</dbReference>
<dbReference type="GO" id="GO:0003677">
    <property type="term" value="F:DNA binding"/>
    <property type="evidence" value="ECO:0007669"/>
    <property type="project" value="UniProtKB-UniRule"/>
</dbReference>
<gene>
    <name evidence="6" type="ORF">SAMN05421811_118119</name>
</gene>
<dbReference type="Proteomes" id="UP000199361">
    <property type="component" value="Unassembled WGS sequence"/>
</dbReference>
<dbReference type="InterPro" id="IPR001647">
    <property type="entry name" value="HTH_TetR"/>
</dbReference>
<reference evidence="6 7" key="1">
    <citation type="submission" date="2016-10" db="EMBL/GenBank/DDBJ databases">
        <authorList>
            <person name="de Groot N.N."/>
        </authorList>
    </citation>
    <scope>NUCLEOTIDE SEQUENCE [LARGE SCALE GENOMIC DNA]</scope>
    <source>
        <strain evidence="6 7">CGMCC 4.5598</strain>
    </source>
</reference>
<keyword evidence="2 4" id="KW-0238">DNA-binding</keyword>
<evidence type="ECO:0000256" key="4">
    <source>
        <dbReference type="PROSITE-ProRule" id="PRU00335"/>
    </source>
</evidence>
<dbReference type="SUPFAM" id="SSF46689">
    <property type="entry name" value="Homeodomain-like"/>
    <property type="match status" value="1"/>
</dbReference>
<feature type="domain" description="HTH tetR-type" evidence="5">
    <location>
        <begin position="11"/>
        <end position="71"/>
    </location>
</feature>